<keyword evidence="6" id="KW-1185">Reference proteome</keyword>
<dbReference type="PANTHER" id="PTHR35936:SF25">
    <property type="entry name" value="ABC TRANSPORTER SUBSTRATE-BINDING PROTEIN"/>
    <property type="match status" value="1"/>
</dbReference>
<keyword evidence="2 3" id="KW-0732">Signal</keyword>
<accession>A0A3S0PNL8</accession>
<dbReference type="RefSeq" id="WP_126574352.1">
    <property type="nucleotide sequence ID" value="NZ_RXZH01000004.1"/>
</dbReference>
<dbReference type="AlphaFoldDB" id="A0A3S0PNL8"/>
<dbReference type="InterPro" id="IPR001638">
    <property type="entry name" value="Solute-binding_3/MltF_N"/>
</dbReference>
<feature type="domain" description="Solute-binding protein family 3/N-terminal" evidence="4">
    <location>
        <begin position="27"/>
        <end position="240"/>
    </location>
</feature>
<sequence length="241" mass="27837">MKHILCFVSYCFLSLSFQASAKNVDATQAVWPPYVFDSVNSGLAIEIVQEAYATQGYDLTMEIKPWLRSLKEVRNKQKDVLVSIWWSDDRTEKLDFSVPYLLVQLKFVVLKENAFEYKDFTSLSGMKVGVIEDYGYGEAFNQSDAFTRIVAEDLETNVRKLRAKRIDAIIADERATLHTMKQLGLDIQDFYFVDKSLMIKPVHLAVAKDHPDKQKLMVKFMIGLHTLKQNGRYDALLEKYR</sequence>
<dbReference type="PANTHER" id="PTHR35936">
    <property type="entry name" value="MEMBRANE-BOUND LYTIC MUREIN TRANSGLYCOSYLASE F"/>
    <property type="match status" value="1"/>
</dbReference>
<comment type="caution">
    <text evidence="5">The sequence shown here is derived from an EMBL/GenBank/DDBJ whole genome shotgun (WGS) entry which is preliminary data.</text>
</comment>
<reference evidence="5 6" key="1">
    <citation type="submission" date="2018-12" db="EMBL/GenBank/DDBJ databases">
        <title>Vibrio sp. isolated from China Sea.</title>
        <authorList>
            <person name="Li Y."/>
        </authorList>
    </citation>
    <scope>NUCLEOTIDE SEQUENCE [LARGE SCALE GENOMIC DNA]</scope>
    <source>
        <strain evidence="5 6">BEI207</strain>
    </source>
</reference>
<name>A0A3S0PNL8_9VIBR</name>
<evidence type="ECO:0000259" key="4">
    <source>
        <dbReference type="Pfam" id="PF00497"/>
    </source>
</evidence>
<evidence type="ECO:0000256" key="2">
    <source>
        <dbReference type="ARBA" id="ARBA00022729"/>
    </source>
</evidence>
<dbReference type="SUPFAM" id="SSF53850">
    <property type="entry name" value="Periplasmic binding protein-like II"/>
    <property type="match status" value="1"/>
</dbReference>
<feature type="signal peptide" evidence="3">
    <location>
        <begin position="1"/>
        <end position="21"/>
    </location>
</feature>
<evidence type="ECO:0000313" key="5">
    <source>
        <dbReference type="EMBL" id="RTZ15622.1"/>
    </source>
</evidence>
<dbReference type="Gene3D" id="3.40.190.10">
    <property type="entry name" value="Periplasmic binding protein-like II"/>
    <property type="match status" value="2"/>
</dbReference>
<dbReference type="Pfam" id="PF00497">
    <property type="entry name" value="SBP_bac_3"/>
    <property type="match status" value="1"/>
</dbReference>
<comment type="similarity">
    <text evidence="1">Belongs to the bacterial solute-binding protein 3 family.</text>
</comment>
<evidence type="ECO:0000256" key="3">
    <source>
        <dbReference type="SAM" id="SignalP"/>
    </source>
</evidence>
<organism evidence="5 6">
    <name type="scientific">Vibrio aquaticus</name>
    <dbReference type="NCBI Taxonomy" id="2496559"/>
    <lineage>
        <taxon>Bacteria</taxon>
        <taxon>Pseudomonadati</taxon>
        <taxon>Pseudomonadota</taxon>
        <taxon>Gammaproteobacteria</taxon>
        <taxon>Vibrionales</taxon>
        <taxon>Vibrionaceae</taxon>
        <taxon>Vibrio</taxon>
    </lineage>
</organism>
<proteinExistence type="inferred from homology"/>
<protein>
    <submittedName>
        <fullName evidence="5">Transporter substrate-binding domain-containing protein</fullName>
    </submittedName>
</protein>
<feature type="chain" id="PRO_5018621912" evidence="3">
    <location>
        <begin position="22"/>
        <end position="241"/>
    </location>
</feature>
<evidence type="ECO:0000256" key="1">
    <source>
        <dbReference type="ARBA" id="ARBA00010333"/>
    </source>
</evidence>
<evidence type="ECO:0000313" key="6">
    <source>
        <dbReference type="Proteomes" id="UP000268973"/>
    </source>
</evidence>
<dbReference type="OrthoDB" id="5296159at2"/>
<gene>
    <name evidence="5" type="ORF">EJ063_11125</name>
</gene>
<dbReference type="EMBL" id="RXZH01000004">
    <property type="protein sequence ID" value="RTZ15622.1"/>
    <property type="molecule type" value="Genomic_DNA"/>
</dbReference>
<dbReference type="Proteomes" id="UP000268973">
    <property type="component" value="Unassembled WGS sequence"/>
</dbReference>